<protein>
    <submittedName>
        <fullName evidence="1">Uncharacterized protein</fullName>
    </submittedName>
</protein>
<evidence type="ECO:0000313" key="2">
    <source>
        <dbReference type="Proteomes" id="UP000827872"/>
    </source>
</evidence>
<evidence type="ECO:0000313" key="1">
    <source>
        <dbReference type="EMBL" id="KAH7999182.1"/>
    </source>
</evidence>
<reference evidence="1" key="1">
    <citation type="submission" date="2021-08" db="EMBL/GenBank/DDBJ databases">
        <title>The first chromosome-level gecko genome reveals the dynamic sex chromosomes of Neotropical dwarf geckos (Sphaerodactylidae: Sphaerodactylus).</title>
        <authorList>
            <person name="Pinto B.J."/>
            <person name="Keating S.E."/>
            <person name="Gamble T."/>
        </authorList>
    </citation>
    <scope>NUCLEOTIDE SEQUENCE</scope>
    <source>
        <strain evidence="1">TG3544</strain>
    </source>
</reference>
<dbReference type="EMBL" id="CM037618">
    <property type="protein sequence ID" value="KAH7999182.1"/>
    <property type="molecule type" value="Genomic_DNA"/>
</dbReference>
<keyword evidence="2" id="KW-1185">Reference proteome</keyword>
<accession>A0ACB8F256</accession>
<proteinExistence type="predicted"/>
<comment type="caution">
    <text evidence="1">The sequence shown here is derived from an EMBL/GenBank/DDBJ whole genome shotgun (WGS) entry which is preliminary data.</text>
</comment>
<gene>
    <name evidence="1" type="ORF">K3G42_006089</name>
</gene>
<sequence>MEVEQKKKHTIQWKFTTIQGRLGSAPLTITSHVAADGSSTARLNAGRFELHGPGAGAALGFLKRLSCRRERGFPMEKFSPRWSRHTWRWLRSSFPNGGQQRGRGTTEDSNQVEIKVRPKVGGAPFFDFESLGWRLEQR</sequence>
<dbReference type="Proteomes" id="UP000827872">
    <property type="component" value="Linkage Group LG05"/>
</dbReference>
<organism evidence="1 2">
    <name type="scientific">Sphaerodactylus townsendi</name>
    <dbReference type="NCBI Taxonomy" id="933632"/>
    <lineage>
        <taxon>Eukaryota</taxon>
        <taxon>Metazoa</taxon>
        <taxon>Chordata</taxon>
        <taxon>Craniata</taxon>
        <taxon>Vertebrata</taxon>
        <taxon>Euteleostomi</taxon>
        <taxon>Lepidosauria</taxon>
        <taxon>Squamata</taxon>
        <taxon>Bifurcata</taxon>
        <taxon>Gekkota</taxon>
        <taxon>Sphaerodactylidae</taxon>
        <taxon>Sphaerodactylus</taxon>
    </lineage>
</organism>
<name>A0ACB8F256_9SAUR</name>